<dbReference type="RefSeq" id="WP_248951147.1">
    <property type="nucleotide sequence ID" value="NZ_JAKILB010000011.1"/>
</dbReference>
<evidence type="ECO:0008006" key="4">
    <source>
        <dbReference type="Google" id="ProtNLM"/>
    </source>
</evidence>
<evidence type="ECO:0000313" key="3">
    <source>
        <dbReference type="Proteomes" id="UP001139293"/>
    </source>
</evidence>
<keyword evidence="1" id="KW-0732">Signal</keyword>
<keyword evidence="3" id="KW-1185">Reference proteome</keyword>
<name>A0A9X1ZQE7_9GAMM</name>
<comment type="caution">
    <text evidence="2">The sequence shown here is derived from an EMBL/GenBank/DDBJ whole genome shotgun (WGS) entry which is preliminary data.</text>
</comment>
<evidence type="ECO:0000313" key="2">
    <source>
        <dbReference type="EMBL" id="MCL1140091.1"/>
    </source>
</evidence>
<dbReference type="Proteomes" id="UP001139293">
    <property type="component" value="Unassembled WGS sequence"/>
</dbReference>
<feature type="chain" id="PRO_5041000845" description="OmpA-like domain-containing protein" evidence="1">
    <location>
        <begin position="18"/>
        <end position="138"/>
    </location>
</feature>
<protein>
    <recommendedName>
        <fullName evidence="4">OmpA-like domain-containing protein</fullName>
    </recommendedName>
</protein>
<sequence length="138" mass="15423">MKSLATVLMFLSGSAFAQCDNASHVFDIPYAKNSSYFAGQYASQLDSFSRVAPPSAGYLLLEFKVDPKQLTAEAKQYNKWLAERRIERIKSYLNKTEYSAPVITRILTASNSVDRSVSITWCPDEPEKLALQVASKDD</sequence>
<accession>A0A9X1ZQE7</accession>
<organism evidence="2 3">
    <name type="scientific">Shewanella pneumatophori</name>
    <dbReference type="NCBI Taxonomy" id="314092"/>
    <lineage>
        <taxon>Bacteria</taxon>
        <taxon>Pseudomonadati</taxon>
        <taxon>Pseudomonadota</taxon>
        <taxon>Gammaproteobacteria</taxon>
        <taxon>Alteromonadales</taxon>
        <taxon>Shewanellaceae</taxon>
        <taxon>Shewanella</taxon>
    </lineage>
</organism>
<reference evidence="2" key="1">
    <citation type="submission" date="2022-01" db="EMBL/GenBank/DDBJ databases">
        <title>Whole genome-based taxonomy of the Shewanellaceae.</title>
        <authorList>
            <person name="Martin-Rodriguez A.J."/>
        </authorList>
    </citation>
    <scope>NUCLEOTIDE SEQUENCE</scope>
    <source>
        <strain evidence="2">KCTC 23973</strain>
    </source>
</reference>
<gene>
    <name evidence="2" type="ORF">L2740_16210</name>
</gene>
<feature type="signal peptide" evidence="1">
    <location>
        <begin position="1"/>
        <end position="17"/>
    </location>
</feature>
<dbReference type="EMBL" id="JAKILB010000011">
    <property type="protein sequence ID" value="MCL1140091.1"/>
    <property type="molecule type" value="Genomic_DNA"/>
</dbReference>
<proteinExistence type="predicted"/>
<dbReference type="AlphaFoldDB" id="A0A9X1ZQE7"/>
<evidence type="ECO:0000256" key="1">
    <source>
        <dbReference type="SAM" id="SignalP"/>
    </source>
</evidence>